<evidence type="ECO:0000256" key="10">
    <source>
        <dbReference type="SAM" id="MobiDB-lite"/>
    </source>
</evidence>
<keyword evidence="4 8" id="KW-0479">Metal-binding</keyword>
<dbReference type="InterPro" id="IPR036396">
    <property type="entry name" value="Cyt_P450_sf"/>
</dbReference>
<name>A0AA97PA19_PYRO3</name>
<keyword evidence="3 8" id="KW-0349">Heme</keyword>
<evidence type="ECO:0000256" key="3">
    <source>
        <dbReference type="ARBA" id="ARBA00022617"/>
    </source>
</evidence>
<keyword evidence="5 9" id="KW-0560">Oxidoreductase</keyword>
<comment type="similarity">
    <text evidence="2 9">Belongs to the cytochrome P450 family.</text>
</comment>
<organism evidence="11">
    <name type="scientific">Pyricularia oryzae (strain Y34)</name>
    <name type="common">Rice blast fungus</name>
    <name type="synonym">Magnaporthe oryzae</name>
    <dbReference type="NCBI Taxonomy" id="1143189"/>
    <lineage>
        <taxon>Eukaryota</taxon>
        <taxon>Fungi</taxon>
        <taxon>Dikarya</taxon>
        <taxon>Ascomycota</taxon>
        <taxon>Pezizomycotina</taxon>
        <taxon>Sordariomycetes</taxon>
        <taxon>Sordariomycetidae</taxon>
        <taxon>Magnaporthales</taxon>
        <taxon>Pyriculariaceae</taxon>
        <taxon>Pyricularia</taxon>
    </lineage>
</organism>
<evidence type="ECO:0000256" key="4">
    <source>
        <dbReference type="ARBA" id="ARBA00022723"/>
    </source>
</evidence>
<dbReference type="SUPFAM" id="SSF48264">
    <property type="entry name" value="Cytochrome P450"/>
    <property type="match status" value="1"/>
</dbReference>
<dbReference type="InterPro" id="IPR002401">
    <property type="entry name" value="Cyt_P450_E_grp-I"/>
</dbReference>
<evidence type="ECO:0000256" key="1">
    <source>
        <dbReference type="ARBA" id="ARBA00001971"/>
    </source>
</evidence>
<dbReference type="Gene3D" id="1.10.630.10">
    <property type="entry name" value="Cytochrome P450"/>
    <property type="match status" value="1"/>
</dbReference>
<keyword evidence="6 8" id="KW-0408">Iron</keyword>
<dbReference type="GO" id="GO:0016705">
    <property type="term" value="F:oxidoreductase activity, acting on paired donors, with incorporation or reduction of molecular oxygen"/>
    <property type="evidence" value="ECO:0007669"/>
    <property type="project" value="InterPro"/>
</dbReference>
<reference evidence="11" key="1">
    <citation type="journal article" date="2012" name="PLoS Genet.">
        <title>Comparative analysis of the genomes of two field isolates of the rice blast fungus Magnaporthe oryzae.</title>
        <authorList>
            <person name="Xue M."/>
            <person name="Yang J."/>
            <person name="Li Z."/>
            <person name="Hu S."/>
            <person name="Yao N."/>
            <person name="Dean R.A."/>
            <person name="Zhao W."/>
            <person name="Shen M."/>
            <person name="Zhang H."/>
            <person name="Li C."/>
            <person name="Liu L."/>
            <person name="Cao L."/>
            <person name="Xu X."/>
            <person name="Xing Y."/>
            <person name="Hsiang T."/>
            <person name="Zhang Z."/>
            <person name="Xu J.R."/>
            <person name="Peng Y.L."/>
        </authorList>
    </citation>
    <scope>NUCLEOTIDE SEQUENCE</scope>
    <source>
        <strain evidence="11">Y34</strain>
    </source>
</reference>
<dbReference type="Proteomes" id="UP000011086">
    <property type="component" value="Unassembled WGS sequence"/>
</dbReference>
<dbReference type="Pfam" id="PF00067">
    <property type="entry name" value="p450"/>
    <property type="match status" value="1"/>
</dbReference>
<dbReference type="PANTHER" id="PTHR24305">
    <property type="entry name" value="CYTOCHROME P450"/>
    <property type="match status" value="1"/>
</dbReference>
<comment type="cofactor">
    <cofactor evidence="1 8">
        <name>heme</name>
        <dbReference type="ChEBI" id="CHEBI:30413"/>
    </cofactor>
</comment>
<evidence type="ECO:0000256" key="5">
    <source>
        <dbReference type="ARBA" id="ARBA00023002"/>
    </source>
</evidence>
<proteinExistence type="inferred from homology"/>
<feature type="binding site" description="axial binding residue" evidence="8">
    <location>
        <position position="533"/>
    </location>
    <ligand>
        <name>heme</name>
        <dbReference type="ChEBI" id="CHEBI:30413"/>
    </ligand>
    <ligandPart>
        <name>Fe</name>
        <dbReference type="ChEBI" id="CHEBI:18248"/>
    </ligandPart>
</feature>
<dbReference type="GO" id="GO:0020037">
    <property type="term" value="F:heme binding"/>
    <property type="evidence" value="ECO:0007669"/>
    <property type="project" value="InterPro"/>
</dbReference>
<dbReference type="PRINTS" id="PR00463">
    <property type="entry name" value="EP450I"/>
</dbReference>
<gene>
    <name evidence="11" type="ORF">OOU_Y34scaffold00037g27</name>
</gene>
<evidence type="ECO:0000313" key="11">
    <source>
        <dbReference type="EMBL" id="ELQ44885.1"/>
    </source>
</evidence>
<dbReference type="PROSITE" id="PS00086">
    <property type="entry name" value="CYTOCHROME_P450"/>
    <property type="match status" value="1"/>
</dbReference>
<accession>A0AA97PA19</accession>
<evidence type="ECO:0000256" key="7">
    <source>
        <dbReference type="ARBA" id="ARBA00023033"/>
    </source>
</evidence>
<dbReference type="InterPro" id="IPR050121">
    <property type="entry name" value="Cytochrome_P450_monoxygenase"/>
</dbReference>
<dbReference type="EMBL" id="JH792917">
    <property type="protein sequence ID" value="ELQ44885.1"/>
    <property type="molecule type" value="Genomic_DNA"/>
</dbReference>
<dbReference type="InterPro" id="IPR017972">
    <property type="entry name" value="Cyt_P450_CS"/>
</dbReference>
<dbReference type="CDD" id="cd11058">
    <property type="entry name" value="CYP60B-like"/>
    <property type="match status" value="1"/>
</dbReference>
<dbReference type="InterPro" id="IPR001128">
    <property type="entry name" value="Cyt_P450"/>
</dbReference>
<feature type="region of interest" description="Disordered" evidence="10">
    <location>
        <begin position="1"/>
        <end position="28"/>
    </location>
</feature>
<sequence length="588" mass="66834">MRLDADISEVTSLSEKSPRTKAAQAPRISHPCLKQQDQTAIGLFRGSRYSIIHPVFVGSSRLPYFKCKRIGPLETMIPPYIEPNVLGLIECSHSCIAHPPPQLPIYLLGHAVYNLFFHPLRRFPGPRLQHISYHAYAYRLSRGTLAHDVAKWHRQYGPVVRISPDQLSFIEPDAWKDICGHRTGSKANVDEMPKWPGFYTVNGRPRTIINETKENHAVLRRSLAHGFSDRSMRLQEPIIGSYVDLLIRRLKERCHSEPAADRPGGLTTRQDIKTWYNWTTFDVIGDLAFGEPFDCLEKAEYHPWVDNMNKTTKSFGAFMALKLVGFHWLVTAILKYGLSKTREDHMRRTMAKIERRASLTVERPDLIEGLLQLKGLGKEQIRITAGTLIIAGSETTATLLSGVTYLLLKNPEKLARLNEEVRSAFNDDNEITLMSVANLPYMLACLDEAARLYPPVAGGTPRVVPAGGASIAGTYVPENTVVSVWQMAAYQNEQNFHEPFSFKPERFIERNSKVNTRDRFEVLQPFSVGPRNCIGRNLAYAEMRLILAKILFNFDIELADKEKDWIDHKSYVLWDKPALDIYLTPVRP</sequence>
<dbReference type="GO" id="GO:0005506">
    <property type="term" value="F:iron ion binding"/>
    <property type="evidence" value="ECO:0007669"/>
    <property type="project" value="InterPro"/>
</dbReference>
<evidence type="ECO:0000256" key="2">
    <source>
        <dbReference type="ARBA" id="ARBA00010617"/>
    </source>
</evidence>
<dbReference type="GO" id="GO:0009403">
    <property type="term" value="P:toxin biosynthetic process"/>
    <property type="evidence" value="ECO:0007669"/>
    <property type="project" value="UniProtKB-ARBA"/>
</dbReference>
<dbReference type="FunFam" id="1.10.630.10:FF:000047">
    <property type="entry name" value="Cytochrome P450 monooxygenase"/>
    <property type="match status" value="1"/>
</dbReference>
<dbReference type="PANTHER" id="PTHR24305:SF230">
    <property type="entry name" value="P450, PUTATIVE (EUROFUNG)-RELATED"/>
    <property type="match status" value="1"/>
</dbReference>
<evidence type="ECO:0000256" key="6">
    <source>
        <dbReference type="ARBA" id="ARBA00023004"/>
    </source>
</evidence>
<keyword evidence="7 9" id="KW-0503">Monooxygenase</keyword>
<evidence type="ECO:0000256" key="8">
    <source>
        <dbReference type="PIRSR" id="PIRSR602401-1"/>
    </source>
</evidence>
<dbReference type="GO" id="GO:0004497">
    <property type="term" value="F:monooxygenase activity"/>
    <property type="evidence" value="ECO:0007669"/>
    <property type="project" value="UniProtKB-KW"/>
</dbReference>
<evidence type="ECO:0000256" key="9">
    <source>
        <dbReference type="RuleBase" id="RU000461"/>
    </source>
</evidence>
<dbReference type="AlphaFoldDB" id="A0AA97PA19"/>
<dbReference type="PRINTS" id="PR00385">
    <property type="entry name" value="P450"/>
</dbReference>
<protein>
    <submittedName>
        <fullName evidence="11">Isotrichodermin C-15 hydroxylase</fullName>
    </submittedName>
</protein>